<organism evidence="7 8">
    <name type="scientific">Babesia duncani</name>
    <dbReference type="NCBI Taxonomy" id="323732"/>
    <lineage>
        <taxon>Eukaryota</taxon>
        <taxon>Sar</taxon>
        <taxon>Alveolata</taxon>
        <taxon>Apicomplexa</taxon>
        <taxon>Aconoidasida</taxon>
        <taxon>Piroplasmida</taxon>
        <taxon>Babesiidae</taxon>
        <taxon>Babesia</taxon>
    </lineage>
</organism>
<dbReference type="GeneID" id="94334655"/>
<keyword evidence="3 5" id="KW-1133">Transmembrane helix</keyword>
<name>A0AAD9PM76_9APIC</name>
<dbReference type="Pfam" id="PF01694">
    <property type="entry name" value="Rhomboid"/>
    <property type="match status" value="1"/>
</dbReference>
<feature type="transmembrane region" description="Helical" evidence="5">
    <location>
        <begin position="315"/>
        <end position="334"/>
    </location>
</feature>
<comment type="caution">
    <text evidence="7">The sequence shown here is derived from an EMBL/GenBank/DDBJ whole genome shotgun (WGS) entry which is preliminary data.</text>
</comment>
<dbReference type="EMBL" id="JALLKP010000001">
    <property type="protein sequence ID" value="KAK2197358.1"/>
    <property type="molecule type" value="Genomic_DNA"/>
</dbReference>
<feature type="transmembrane region" description="Helical" evidence="5">
    <location>
        <begin position="346"/>
        <end position="363"/>
    </location>
</feature>
<accession>A0AAD9PM76</accession>
<dbReference type="KEGG" id="bdw:94334655"/>
<proteinExistence type="predicted"/>
<dbReference type="Gene3D" id="1.20.1540.10">
    <property type="entry name" value="Rhomboid-like"/>
    <property type="match status" value="1"/>
</dbReference>
<feature type="transmembrane region" description="Helical" evidence="5">
    <location>
        <begin position="221"/>
        <end position="241"/>
    </location>
</feature>
<evidence type="ECO:0000256" key="1">
    <source>
        <dbReference type="ARBA" id="ARBA00004141"/>
    </source>
</evidence>
<evidence type="ECO:0000256" key="2">
    <source>
        <dbReference type="ARBA" id="ARBA00022692"/>
    </source>
</evidence>
<dbReference type="GO" id="GO:0016020">
    <property type="term" value="C:membrane"/>
    <property type="evidence" value="ECO:0007669"/>
    <property type="project" value="UniProtKB-SubCell"/>
</dbReference>
<protein>
    <submittedName>
        <fullName evidence="7">Bifunctional Rhomboid-like superfamily/Peptidase S54</fullName>
    </submittedName>
</protein>
<feature type="transmembrane region" description="Helical" evidence="5">
    <location>
        <begin position="392"/>
        <end position="415"/>
    </location>
</feature>
<dbReference type="RefSeq" id="XP_067804200.1">
    <property type="nucleotide sequence ID" value="XM_067945409.1"/>
</dbReference>
<evidence type="ECO:0000256" key="3">
    <source>
        <dbReference type="ARBA" id="ARBA00022989"/>
    </source>
</evidence>
<dbReference type="AlphaFoldDB" id="A0AAD9PM76"/>
<evidence type="ECO:0000313" key="7">
    <source>
        <dbReference type="EMBL" id="KAK2197358.1"/>
    </source>
</evidence>
<evidence type="ECO:0000256" key="4">
    <source>
        <dbReference type="ARBA" id="ARBA00023136"/>
    </source>
</evidence>
<keyword evidence="4 5" id="KW-0472">Membrane</keyword>
<sequence>MTKGNPAVTFNQDVKDQSHVLDNERFKSVVSRHRKFTRAFEHNLNMCSDKLNAICQGSRRNTNLVKCVNSVFNNSLTLEDLQIMAGNYEECEICTGVHHCKAVDARDSQGQNRSREALAERRTRMTHIRRFVNMVNMRPSLPDIFNNSTLNFIQKIHYLDGEQAKKQQIDVETENEKTHISECVIYLVNEDVNYPKMSFLVSFKNALVDIAKEISNNFFPLLRLFSVTILITFIQWIIYLVRVLYYRTTYNPSIEYESLKFGIFSGRLLRDELAVHRIFSSTFFHNSLGHLIISTIMHFRFCSVFERIHGASTTLVVYFLSSAYGMVAVCWNIPKVFQANGFCGDWGIAGALLSRFFIFPYLFDREHNHLLHMIASFLCLLFVKNIESGSTIVIATHLIAAFGGYCLGIMIYSRLRDGRCCGLNNILVDFFCSFTLMAVPVVSIFMLFIVDTNSFAEYVT</sequence>
<dbReference type="Proteomes" id="UP001214638">
    <property type="component" value="Unassembled WGS sequence"/>
</dbReference>
<evidence type="ECO:0000256" key="5">
    <source>
        <dbReference type="SAM" id="Phobius"/>
    </source>
</evidence>
<dbReference type="SUPFAM" id="SSF144091">
    <property type="entry name" value="Rhomboid-like"/>
    <property type="match status" value="1"/>
</dbReference>
<comment type="subcellular location">
    <subcellularLocation>
        <location evidence="1">Membrane</location>
        <topology evidence="1">Multi-pass membrane protein</topology>
    </subcellularLocation>
</comment>
<keyword evidence="2 5" id="KW-0812">Transmembrane</keyword>
<feature type="domain" description="Peptidase S54 rhomboid" evidence="6">
    <location>
        <begin position="275"/>
        <end position="413"/>
    </location>
</feature>
<dbReference type="InterPro" id="IPR022764">
    <property type="entry name" value="Peptidase_S54_rhomboid_dom"/>
</dbReference>
<gene>
    <name evidence="7" type="ORF">BdWA1_000357</name>
</gene>
<evidence type="ECO:0000259" key="6">
    <source>
        <dbReference type="Pfam" id="PF01694"/>
    </source>
</evidence>
<reference evidence="7" key="1">
    <citation type="journal article" date="2023" name="Nat. Microbiol.">
        <title>Babesia duncani multi-omics identifies virulence factors and drug targets.</title>
        <authorList>
            <person name="Singh P."/>
            <person name="Lonardi S."/>
            <person name="Liang Q."/>
            <person name="Vydyam P."/>
            <person name="Khabirova E."/>
            <person name="Fang T."/>
            <person name="Gihaz S."/>
            <person name="Thekkiniath J."/>
            <person name="Munshi M."/>
            <person name="Abel S."/>
            <person name="Ciampossin L."/>
            <person name="Batugedara G."/>
            <person name="Gupta M."/>
            <person name="Lu X.M."/>
            <person name="Lenz T."/>
            <person name="Chakravarty S."/>
            <person name="Cornillot E."/>
            <person name="Hu Y."/>
            <person name="Ma W."/>
            <person name="Gonzalez L.M."/>
            <person name="Sanchez S."/>
            <person name="Estrada K."/>
            <person name="Sanchez-Flores A."/>
            <person name="Montero E."/>
            <person name="Harb O.S."/>
            <person name="Le Roch K.G."/>
            <person name="Mamoun C.B."/>
        </authorList>
    </citation>
    <scope>NUCLEOTIDE SEQUENCE</scope>
    <source>
        <strain evidence="7">WA1</strain>
    </source>
</reference>
<feature type="transmembrane region" description="Helical" evidence="5">
    <location>
        <begin position="427"/>
        <end position="450"/>
    </location>
</feature>
<evidence type="ECO:0000313" key="8">
    <source>
        <dbReference type="Proteomes" id="UP001214638"/>
    </source>
</evidence>
<keyword evidence="8" id="KW-1185">Reference proteome</keyword>
<dbReference type="InterPro" id="IPR035952">
    <property type="entry name" value="Rhomboid-like_sf"/>
</dbReference>
<feature type="transmembrane region" description="Helical" evidence="5">
    <location>
        <begin position="283"/>
        <end position="303"/>
    </location>
</feature>
<dbReference type="GO" id="GO:0004252">
    <property type="term" value="F:serine-type endopeptidase activity"/>
    <property type="evidence" value="ECO:0007669"/>
    <property type="project" value="InterPro"/>
</dbReference>